<dbReference type="PANTHER" id="PTHR24320">
    <property type="entry name" value="RETINOL DEHYDROGENASE"/>
    <property type="match status" value="1"/>
</dbReference>
<protein>
    <submittedName>
        <fullName evidence="4">NAD(P)-dependent dehydrogenase (Short-subunit alcohol dehydrogenase family)</fullName>
    </submittedName>
</protein>
<dbReference type="GO" id="GO:0016491">
    <property type="term" value="F:oxidoreductase activity"/>
    <property type="evidence" value="ECO:0007669"/>
    <property type="project" value="UniProtKB-KW"/>
</dbReference>
<proteinExistence type="inferred from homology"/>
<gene>
    <name evidence="4" type="ORF">CLV56_3374</name>
</gene>
<dbReference type="PANTHER" id="PTHR24320:SF148">
    <property type="entry name" value="NAD(P)-BINDING ROSSMANN-FOLD SUPERFAMILY PROTEIN"/>
    <property type="match status" value="1"/>
</dbReference>
<name>A0A0B2BB22_9ACTN</name>
<evidence type="ECO:0000256" key="3">
    <source>
        <dbReference type="SAM" id="MobiDB-lite"/>
    </source>
</evidence>
<comment type="similarity">
    <text evidence="1">Belongs to the short-chain dehydrogenases/reductases (SDR) family.</text>
</comment>
<comment type="caution">
    <text evidence="4">The sequence shown here is derived from an EMBL/GenBank/DDBJ whole genome shotgun (WGS) entry which is preliminary data.</text>
</comment>
<dbReference type="AlphaFoldDB" id="A0A0B2BB22"/>
<dbReference type="SUPFAM" id="SSF51735">
    <property type="entry name" value="NAD(P)-binding Rossmann-fold domains"/>
    <property type="match status" value="1"/>
</dbReference>
<organism evidence="4 5">
    <name type="scientific">Mumia flava</name>
    <dbReference type="NCBI Taxonomy" id="1348852"/>
    <lineage>
        <taxon>Bacteria</taxon>
        <taxon>Bacillati</taxon>
        <taxon>Actinomycetota</taxon>
        <taxon>Actinomycetes</taxon>
        <taxon>Propionibacteriales</taxon>
        <taxon>Nocardioidaceae</taxon>
        <taxon>Mumia</taxon>
    </lineage>
</organism>
<dbReference type="EMBL" id="PGEZ01000002">
    <property type="protein sequence ID" value="PJJ53874.1"/>
    <property type="molecule type" value="Genomic_DNA"/>
</dbReference>
<reference evidence="4 5" key="1">
    <citation type="submission" date="2017-11" db="EMBL/GenBank/DDBJ databases">
        <title>Genomic Encyclopedia of Archaeal and Bacterial Type Strains, Phase II (KMG-II): From Individual Species to Whole Genera.</title>
        <authorList>
            <person name="Goeker M."/>
        </authorList>
    </citation>
    <scope>NUCLEOTIDE SEQUENCE [LARGE SCALE GENOMIC DNA]</scope>
    <source>
        <strain evidence="4 5">DSM 27763</strain>
    </source>
</reference>
<feature type="compositionally biased region" description="Basic and acidic residues" evidence="3">
    <location>
        <begin position="140"/>
        <end position="154"/>
    </location>
</feature>
<dbReference type="InterPro" id="IPR036291">
    <property type="entry name" value="NAD(P)-bd_dom_sf"/>
</dbReference>
<dbReference type="OrthoDB" id="3237043at2"/>
<dbReference type="Proteomes" id="UP000230842">
    <property type="component" value="Unassembled WGS sequence"/>
</dbReference>
<feature type="region of interest" description="Disordered" evidence="3">
    <location>
        <begin position="140"/>
        <end position="160"/>
    </location>
</feature>
<evidence type="ECO:0000313" key="4">
    <source>
        <dbReference type="EMBL" id="PJJ53874.1"/>
    </source>
</evidence>
<accession>A0A0B2BB22</accession>
<keyword evidence="5" id="KW-1185">Reference proteome</keyword>
<dbReference type="Gene3D" id="3.40.50.720">
    <property type="entry name" value="NAD(P)-binding Rossmann-like Domain"/>
    <property type="match status" value="1"/>
</dbReference>
<evidence type="ECO:0000256" key="2">
    <source>
        <dbReference type="ARBA" id="ARBA00023002"/>
    </source>
</evidence>
<keyword evidence="2" id="KW-0560">Oxidoreductase</keyword>
<sequence length="297" mass="31382">MTGGTSGFGALAAQDLVRRPRTRVILGSRRAVPYGEPLSLDLTRLDATERFAGTVATVLGDDRIGALLLNAGVIRRDTDARTPDGFEVTFASNHLAHFLLLRRLAPRLADGAVVVITTSGTHDPATRAGLAPPRHADADLLAHPERDPGRDARPRRSGQHAYTASKLCAVLTARRFAADGDVRRRGITVVALCPGQVFGTGLAADLPLPMRAAWQVLGTPWVSRPLRAVRPTFNTAAAAAGALTDLATGHARPPGAASYAALRRGRVTWPEPSVLARDDDVADALWRDSAGLVGLAD</sequence>
<evidence type="ECO:0000256" key="1">
    <source>
        <dbReference type="ARBA" id="ARBA00006484"/>
    </source>
</evidence>
<evidence type="ECO:0000313" key="5">
    <source>
        <dbReference type="Proteomes" id="UP000230842"/>
    </source>
</evidence>